<reference evidence="1 2" key="1">
    <citation type="submission" date="2019-10" db="EMBL/GenBank/DDBJ databases">
        <title>Deinococcus sp. isolated from soil.</title>
        <authorList>
            <person name="Li Y."/>
            <person name="Wang J."/>
        </authorList>
    </citation>
    <scope>NUCLEOTIDE SEQUENCE [LARGE SCALE GENOMIC DNA]</scope>
    <source>
        <strain evidence="1 2">SDU3-2</strain>
    </source>
</reference>
<gene>
    <name evidence="1" type="ORF">F8S09_15675</name>
</gene>
<organism evidence="1 2">
    <name type="scientific">Deinococcus terrestris</name>
    <dbReference type="NCBI Taxonomy" id="2651870"/>
    <lineage>
        <taxon>Bacteria</taxon>
        <taxon>Thermotogati</taxon>
        <taxon>Deinococcota</taxon>
        <taxon>Deinococci</taxon>
        <taxon>Deinococcales</taxon>
        <taxon>Deinococcaceae</taxon>
        <taxon>Deinococcus</taxon>
    </lineage>
</organism>
<proteinExistence type="predicted"/>
<name>A0A7X1TT38_9DEIO</name>
<sequence length="128" mass="13220">MIRVESARIAGAGTALPTVDIRNVSRNGQPVTPWEAAGYSGSVGGTISGIRVEADRLVCDVACSFGQPGRYRFDVSAPGAAVQSVEVNIPGRDAGGCGGILTGTPVTLHLTFQPVQASRHVTREAGSW</sequence>
<evidence type="ECO:0000313" key="1">
    <source>
        <dbReference type="EMBL" id="MPY68096.1"/>
    </source>
</evidence>
<dbReference type="Proteomes" id="UP000484842">
    <property type="component" value="Unassembled WGS sequence"/>
</dbReference>
<dbReference type="AlphaFoldDB" id="A0A7X1TT38"/>
<dbReference type="EMBL" id="WBSL01000015">
    <property type="protein sequence ID" value="MPY68096.1"/>
    <property type="molecule type" value="Genomic_DNA"/>
</dbReference>
<dbReference type="RefSeq" id="WP_152872396.1">
    <property type="nucleotide sequence ID" value="NZ_WBSL01000015.1"/>
</dbReference>
<evidence type="ECO:0000313" key="2">
    <source>
        <dbReference type="Proteomes" id="UP000484842"/>
    </source>
</evidence>
<protein>
    <submittedName>
        <fullName evidence="1">Uncharacterized protein</fullName>
    </submittedName>
</protein>
<comment type="caution">
    <text evidence="1">The sequence shown here is derived from an EMBL/GenBank/DDBJ whole genome shotgun (WGS) entry which is preliminary data.</text>
</comment>
<accession>A0A7X1TT38</accession>
<keyword evidence="2" id="KW-1185">Reference proteome</keyword>